<organism evidence="1">
    <name type="scientific">Xanthomonas arboricola</name>
    <dbReference type="NCBI Taxonomy" id="56448"/>
    <lineage>
        <taxon>Bacteria</taxon>
        <taxon>Pseudomonadati</taxon>
        <taxon>Pseudomonadota</taxon>
        <taxon>Gammaproteobacteria</taxon>
        <taxon>Lysobacterales</taxon>
        <taxon>Lysobacteraceae</taxon>
        <taxon>Xanthomonas</taxon>
    </lineage>
</organism>
<sequence length="136" mass="14644">MSDPPQISAIEASHLSYNAFLFTVETLAEPAEEQCQAMGDYNTAWELRDDALYGQNLKGTGFFTEQQESAVLALMAAAHPVPVNDIPGGSGRTVNLVAMQRPAWEQVHLLAKALLEILAPVTETNRAFIGSPADSS</sequence>
<dbReference type="RefSeq" id="WP_126965412.1">
    <property type="nucleotide sequence ID" value="NZ_JACHNQ010000001.1"/>
</dbReference>
<name>A0AB73GY27_9XANT</name>
<reference evidence="1" key="1">
    <citation type="submission" date="2020-08" db="EMBL/GenBank/DDBJ databases">
        <title>Studying the diversity of plant-associated saprophytic bacteria and their role in host health and plant-pathogen interactions.</title>
        <authorList>
            <person name="Potnis N."/>
        </authorList>
    </citation>
    <scope>NUCLEOTIDE SEQUENCE</scope>
    <source>
        <strain evidence="1">F21</strain>
    </source>
</reference>
<evidence type="ECO:0000313" key="1">
    <source>
        <dbReference type="EMBL" id="MBB5670868.1"/>
    </source>
</evidence>
<accession>A0AB73GY27</accession>
<dbReference type="EMBL" id="JACIIQ010000009">
    <property type="protein sequence ID" value="MBB5670868.1"/>
    <property type="molecule type" value="Genomic_DNA"/>
</dbReference>
<dbReference type="AlphaFoldDB" id="A0AB73GY27"/>
<comment type="caution">
    <text evidence="1">The sequence shown here is derived from an EMBL/GenBank/DDBJ whole genome shotgun (WGS) entry which is preliminary data.</text>
</comment>
<dbReference type="Proteomes" id="UP000528595">
    <property type="component" value="Unassembled WGS sequence"/>
</dbReference>
<protein>
    <submittedName>
        <fullName evidence="1">Uncharacterized protein</fullName>
    </submittedName>
</protein>
<proteinExistence type="predicted"/>
<gene>
    <name evidence="1" type="ORF">FHR65_002434</name>
</gene>